<dbReference type="Pfam" id="PF05228">
    <property type="entry name" value="CHASE4"/>
    <property type="match status" value="1"/>
</dbReference>
<dbReference type="InterPro" id="IPR000160">
    <property type="entry name" value="GGDEF_dom"/>
</dbReference>
<dbReference type="InterPro" id="IPR050469">
    <property type="entry name" value="Diguanylate_Cyclase"/>
</dbReference>
<gene>
    <name evidence="6" type="ORF">RF819_19225</name>
</gene>
<dbReference type="NCBIfam" id="TIGR00254">
    <property type="entry name" value="GGDEF"/>
    <property type="match status" value="1"/>
</dbReference>
<keyword evidence="3" id="KW-1133">Transmembrane helix</keyword>
<dbReference type="Gene3D" id="6.10.340.10">
    <property type="match status" value="1"/>
</dbReference>
<dbReference type="Gene3D" id="3.30.70.270">
    <property type="match status" value="1"/>
</dbReference>
<evidence type="ECO:0000256" key="1">
    <source>
        <dbReference type="ARBA" id="ARBA00012528"/>
    </source>
</evidence>
<dbReference type="AlphaFoldDB" id="A0A1T1AWT5"/>
<comment type="caution">
    <text evidence="6">The sequence shown here is derived from an EMBL/GenBank/DDBJ whole genome shotgun (WGS) entry which is preliminary data.</text>
</comment>
<evidence type="ECO:0000313" key="7">
    <source>
        <dbReference type="Proteomes" id="UP000190750"/>
    </source>
</evidence>
<dbReference type="PANTHER" id="PTHR45138">
    <property type="entry name" value="REGULATORY COMPONENTS OF SENSORY TRANSDUCTION SYSTEM"/>
    <property type="match status" value="1"/>
</dbReference>
<organism evidence="6 7">
    <name type="scientific">Rhodoferax fermentans</name>
    <dbReference type="NCBI Taxonomy" id="28066"/>
    <lineage>
        <taxon>Bacteria</taxon>
        <taxon>Pseudomonadati</taxon>
        <taxon>Pseudomonadota</taxon>
        <taxon>Betaproteobacteria</taxon>
        <taxon>Burkholderiales</taxon>
        <taxon>Comamonadaceae</taxon>
        <taxon>Rhodoferax</taxon>
    </lineage>
</organism>
<dbReference type="InterPro" id="IPR003660">
    <property type="entry name" value="HAMP_dom"/>
</dbReference>
<dbReference type="CDD" id="cd01949">
    <property type="entry name" value="GGDEF"/>
    <property type="match status" value="1"/>
</dbReference>
<dbReference type="InterPro" id="IPR043128">
    <property type="entry name" value="Rev_trsase/Diguanyl_cyclase"/>
</dbReference>
<dbReference type="GO" id="GO:0005886">
    <property type="term" value="C:plasma membrane"/>
    <property type="evidence" value="ECO:0007669"/>
    <property type="project" value="TreeGrafter"/>
</dbReference>
<dbReference type="FunFam" id="3.30.70.270:FF:000001">
    <property type="entry name" value="Diguanylate cyclase domain protein"/>
    <property type="match status" value="1"/>
</dbReference>
<evidence type="ECO:0000259" key="5">
    <source>
        <dbReference type="PROSITE" id="PS50887"/>
    </source>
</evidence>
<dbReference type="InterPro" id="IPR007892">
    <property type="entry name" value="CHASE4"/>
</dbReference>
<keyword evidence="3" id="KW-0812">Transmembrane</keyword>
<dbReference type="EMBL" id="MTJN01000002">
    <property type="protein sequence ID" value="OOV08541.1"/>
    <property type="molecule type" value="Genomic_DNA"/>
</dbReference>
<sequence>MLALLTLIALRWGSHEKAAQQEEIEARAELHRLMNTLQARTLEVNGTLKSWANWTALYEHLRRRSPEFRHNELTVDALTVADVDFLLLLDPDGKVVEMSEVPGAQGETPVTDETRQRGYAYPGYASLSPQGSGCGAIKARSRVALVCFSLVLNSEGKGSPRGFLVIGQWLNEEMIQKVSELTGIRFGIVDVPNAPLIVKSPLVVDNVFRQELVQVLAQEHDIELRYPITSLFGNDIAQVRMSWPRRHAQLANSSYDTTQAVVIALILTCGVLLVLLLDRVVVRRLNRLREELAQIVDSRRWTGEVTVSGHDEMAALARYTRELVAVVRHQVQELKNLSQTDVLTGLPNRRAFNERLEHMLAQHARQQVPAALILMDVDYFKKYNDSYGHPAGDEALQRVAQCLRSCLRRELDLPARLGGEEFGVLLLGVTAEQAGAVAEQIRASFQGMGITHCGNLPLGVMTMSLGVAAVSAADTTTTLYRRADAALYHAKAQGRNQVHQA</sequence>
<dbReference type="SMART" id="SM00267">
    <property type="entry name" value="GGDEF"/>
    <property type="match status" value="1"/>
</dbReference>
<dbReference type="PANTHER" id="PTHR45138:SF9">
    <property type="entry name" value="DIGUANYLATE CYCLASE DGCM-RELATED"/>
    <property type="match status" value="1"/>
</dbReference>
<dbReference type="GO" id="GO:0052621">
    <property type="term" value="F:diguanylate cyclase activity"/>
    <property type="evidence" value="ECO:0007669"/>
    <property type="project" value="UniProtKB-EC"/>
</dbReference>
<dbReference type="InterPro" id="IPR029787">
    <property type="entry name" value="Nucleotide_cyclase"/>
</dbReference>
<proteinExistence type="predicted"/>
<dbReference type="SUPFAM" id="SSF55073">
    <property type="entry name" value="Nucleotide cyclase"/>
    <property type="match status" value="1"/>
</dbReference>
<evidence type="ECO:0000259" key="4">
    <source>
        <dbReference type="PROSITE" id="PS50885"/>
    </source>
</evidence>
<evidence type="ECO:0000313" key="6">
    <source>
        <dbReference type="EMBL" id="OOV08541.1"/>
    </source>
</evidence>
<keyword evidence="7" id="KW-1185">Reference proteome</keyword>
<feature type="domain" description="GGDEF" evidence="5">
    <location>
        <begin position="368"/>
        <end position="501"/>
    </location>
</feature>
<dbReference type="Proteomes" id="UP000190750">
    <property type="component" value="Unassembled WGS sequence"/>
</dbReference>
<dbReference type="GO" id="GO:0043709">
    <property type="term" value="P:cell adhesion involved in single-species biofilm formation"/>
    <property type="evidence" value="ECO:0007669"/>
    <property type="project" value="TreeGrafter"/>
</dbReference>
<dbReference type="GO" id="GO:1902201">
    <property type="term" value="P:negative regulation of bacterial-type flagellum-dependent cell motility"/>
    <property type="evidence" value="ECO:0007669"/>
    <property type="project" value="TreeGrafter"/>
</dbReference>
<accession>A0A1T1AWT5</accession>
<comment type="catalytic activity">
    <reaction evidence="2">
        <text>2 GTP = 3',3'-c-di-GMP + 2 diphosphate</text>
        <dbReference type="Rhea" id="RHEA:24898"/>
        <dbReference type="ChEBI" id="CHEBI:33019"/>
        <dbReference type="ChEBI" id="CHEBI:37565"/>
        <dbReference type="ChEBI" id="CHEBI:58805"/>
        <dbReference type="EC" id="2.7.7.65"/>
    </reaction>
</comment>
<dbReference type="PROSITE" id="PS50885">
    <property type="entry name" value="HAMP"/>
    <property type="match status" value="1"/>
</dbReference>
<dbReference type="STRING" id="28066.RF819_19225"/>
<feature type="transmembrane region" description="Helical" evidence="3">
    <location>
        <begin position="260"/>
        <end position="282"/>
    </location>
</feature>
<dbReference type="PROSITE" id="PS50887">
    <property type="entry name" value="GGDEF"/>
    <property type="match status" value="1"/>
</dbReference>
<evidence type="ECO:0000256" key="2">
    <source>
        <dbReference type="ARBA" id="ARBA00034247"/>
    </source>
</evidence>
<evidence type="ECO:0000256" key="3">
    <source>
        <dbReference type="SAM" id="Phobius"/>
    </source>
</evidence>
<keyword evidence="3" id="KW-0472">Membrane</keyword>
<name>A0A1T1AWT5_RHOFE</name>
<dbReference type="EC" id="2.7.7.65" evidence="1"/>
<feature type="domain" description="HAMP" evidence="4">
    <location>
        <begin position="279"/>
        <end position="332"/>
    </location>
</feature>
<dbReference type="GO" id="GO:0007165">
    <property type="term" value="P:signal transduction"/>
    <property type="evidence" value="ECO:0007669"/>
    <property type="project" value="InterPro"/>
</dbReference>
<dbReference type="Pfam" id="PF00990">
    <property type="entry name" value="GGDEF"/>
    <property type="match status" value="1"/>
</dbReference>
<protein>
    <recommendedName>
        <fullName evidence="1">diguanylate cyclase</fullName>
        <ecNumber evidence="1">2.7.7.65</ecNumber>
    </recommendedName>
</protein>
<reference evidence="6 7" key="1">
    <citation type="submission" date="2017-01" db="EMBL/GenBank/DDBJ databases">
        <title>Genome sequencing of Rhodoferax fermentans JCM 7819.</title>
        <authorList>
            <person name="Kim Y.J."/>
            <person name="Farh M.E.-A."/>
            <person name="Yang D.-C."/>
        </authorList>
    </citation>
    <scope>NUCLEOTIDE SEQUENCE [LARGE SCALE GENOMIC DNA]</scope>
    <source>
        <strain evidence="6 7">JCM 7819</strain>
    </source>
</reference>